<evidence type="ECO:0000256" key="8">
    <source>
        <dbReference type="ARBA" id="ARBA00037841"/>
    </source>
</evidence>
<dbReference type="GO" id="GO:0005858">
    <property type="term" value="C:axonemal dynein complex"/>
    <property type="evidence" value="ECO:0007669"/>
    <property type="project" value="InterPro"/>
</dbReference>
<organism evidence="16 17">
    <name type="scientific">Guillardia theta (strain CCMP2712)</name>
    <name type="common">Cryptophyte</name>
    <dbReference type="NCBI Taxonomy" id="905079"/>
    <lineage>
        <taxon>Eukaryota</taxon>
        <taxon>Cryptophyceae</taxon>
        <taxon>Pyrenomonadales</taxon>
        <taxon>Geminigeraceae</taxon>
        <taxon>Guillardia</taxon>
    </lineage>
</organism>
<evidence type="ECO:0000256" key="9">
    <source>
        <dbReference type="ARBA" id="ARBA00038424"/>
    </source>
</evidence>
<comment type="subcellular location">
    <subcellularLocation>
        <location evidence="1">Cytoplasm</location>
        <location evidence="1">Cytoskeleton</location>
        <location evidence="1">Flagellum axoneme</location>
    </subcellularLocation>
    <subcellularLocation>
        <location evidence="8">Cytoplasm</location>
        <location evidence="8">Cytoskeleton</location>
        <location evidence="8">Flagellum basal body</location>
    </subcellularLocation>
</comment>
<reference evidence="17" key="1">
    <citation type="journal article" date="2012" name="Nature">
        <title>Algal genomes reveal evolutionary mosaicism and the fate of nucleomorphs.</title>
        <authorList>
            <consortium name="DOE Joint Genome Institute"/>
            <person name="Curtis B.A."/>
            <person name="Tanifuji G."/>
            <person name="Burki F."/>
            <person name="Gruber A."/>
            <person name="Irimia M."/>
            <person name="Maruyama S."/>
            <person name="Arias M.C."/>
            <person name="Ball S.G."/>
            <person name="Gile G.H."/>
            <person name="Hirakawa Y."/>
            <person name="Hopkins J.F."/>
            <person name="Kuo A."/>
            <person name="Rensing S.A."/>
            <person name="Schmutz J."/>
            <person name="Symeonidi A."/>
            <person name="Elias M."/>
            <person name="Eveleigh R.J."/>
            <person name="Herman E.K."/>
            <person name="Klute M.J."/>
            <person name="Nakayama T."/>
            <person name="Obornik M."/>
            <person name="Reyes-Prieto A."/>
            <person name="Armbrust E.V."/>
            <person name="Aves S.J."/>
            <person name="Beiko R.G."/>
            <person name="Coutinho P."/>
            <person name="Dacks J.B."/>
            <person name="Durnford D.G."/>
            <person name="Fast N.M."/>
            <person name="Green B.R."/>
            <person name="Grisdale C.J."/>
            <person name="Hempel F."/>
            <person name="Henrissat B."/>
            <person name="Hoppner M.P."/>
            <person name="Ishida K."/>
            <person name="Kim E."/>
            <person name="Koreny L."/>
            <person name="Kroth P.G."/>
            <person name="Liu Y."/>
            <person name="Malik S.B."/>
            <person name="Maier U.G."/>
            <person name="McRose D."/>
            <person name="Mock T."/>
            <person name="Neilson J.A."/>
            <person name="Onodera N.T."/>
            <person name="Poole A.M."/>
            <person name="Pritham E.J."/>
            <person name="Richards T.A."/>
            <person name="Rocap G."/>
            <person name="Roy S.W."/>
            <person name="Sarai C."/>
            <person name="Schaack S."/>
            <person name="Shirato S."/>
            <person name="Slamovits C.H."/>
            <person name="Spencer D.F."/>
            <person name="Suzuki S."/>
            <person name="Worden A.Z."/>
            <person name="Zauner S."/>
            <person name="Barry K."/>
            <person name="Bell C."/>
            <person name="Bharti A.K."/>
            <person name="Crow J.A."/>
            <person name="Grimwood J."/>
            <person name="Kramer R."/>
            <person name="Lindquist E."/>
            <person name="Lucas S."/>
            <person name="Salamov A."/>
            <person name="McFadden G.I."/>
            <person name="Lane C.E."/>
            <person name="Keeling P.J."/>
            <person name="Gray M.W."/>
            <person name="Grigoriev I.V."/>
            <person name="Archibald J.M."/>
        </authorList>
    </citation>
    <scope>NUCLEOTIDE SEQUENCE</scope>
    <source>
        <strain evidence="17">CCMP2712</strain>
    </source>
</reference>
<keyword evidence="3" id="KW-0282">Flagellum</keyword>
<evidence type="ECO:0000256" key="3">
    <source>
        <dbReference type="ARBA" id="ARBA00022846"/>
    </source>
</evidence>
<feature type="domain" description="Dynein regulatory complex protein 1/2 N-terminal" evidence="14">
    <location>
        <begin position="2"/>
        <end position="69"/>
    </location>
</feature>
<keyword evidence="5" id="KW-0969">Cilium</keyword>
<keyword evidence="7" id="KW-0966">Cell projection</keyword>
<dbReference type="Proteomes" id="UP000011087">
    <property type="component" value="Unassembled WGS sequence"/>
</dbReference>
<evidence type="ECO:0000256" key="2">
    <source>
        <dbReference type="ARBA" id="ARBA00022490"/>
    </source>
</evidence>
<dbReference type="OMA" id="VRRMTHM"/>
<keyword evidence="13" id="KW-1133">Transmembrane helix</keyword>
<evidence type="ECO:0000256" key="1">
    <source>
        <dbReference type="ARBA" id="ARBA00004611"/>
    </source>
</evidence>
<keyword evidence="2" id="KW-0963">Cytoplasm</keyword>
<feature type="coiled-coil region" evidence="12">
    <location>
        <begin position="17"/>
        <end position="105"/>
    </location>
</feature>
<evidence type="ECO:0000313" key="17">
    <source>
        <dbReference type="Proteomes" id="UP000011087"/>
    </source>
</evidence>
<keyword evidence="4 12" id="KW-0175">Coiled coil</keyword>
<sequence length="534" mass="62055">MLNMAKIQHQWRKIMRVAKVEQLRHELEIMSQNHEREVDMKDAIIQMLDRDLDEAEEQYQTALRSHLHNLDTMINLFDAKMSDLRMEFESELQRMINDFSKERRETLEGHNRRTKEFSDILDLQEEQFQMLEEEQHQEFESHCEEIKNKNMEELNVLRLTLEGQIEDLEKHFLAAADSYSANTKDKARDCCLTPAQVQKFKEYTERDRKAAMTIDTQMKRLLRLQDNLALWRAKIASNTEESVKRNSLLKKEKESLQEHFNRTKLAMNRMREEQATILKQLSVECNDCDKTLSSNIALAERILNTAELNRKLETEREKVVPFYPSLKLTEEDELSLNDPPAGLQEEAAALSSYCRSQSGQTVEKWNMLDNFLRKYNMVLLDKEAIRREKERLLQENGDLRSILKQYLDGISVNQNVLQAPNPLMIVNERSNIQAQPQQTSLGPSTIVDGYQVVAQQVRVLLLLALVMSALLCSALLCSALLCSALLFHLPSLLVFVFSPPYLSLPSLLARSVPPLIFFFLTPRTVLPGQLWFVR</sequence>
<dbReference type="AlphaFoldDB" id="A0A0C3SU30"/>
<name>A0A0C3SU30_GUITC</name>
<dbReference type="InterPro" id="IPR029440">
    <property type="entry name" value="DRC1_C"/>
</dbReference>
<evidence type="ECO:0000256" key="10">
    <source>
        <dbReference type="ARBA" id="ARBA00040899"/>
    </source>
</evidence>
<evidence type="ECO:0000256" key="11">
    <source>
        <dbReference type="ARBA" id="ARBA00045865"/>
    </source>
</evidence>
<evidence type="ECO:0000256" key="6">
    <source>
        <dbReference type="ARBA" id="ARBA00023212"/>
    </source>
</evidence>
<dbReference type="PANTHER" id="PTHR21625">
    <property type="entry name" value="NYD-SP28 PROTEIN"/>
    <property type="match status" value="1"/>
</dbReference>
<keyword evidence="6" id="KW-0206">Cytoskeleton</keyword>
<evidence type="ECO:0000256" key="4">
    <source>
        <dbReference type="ARBA" id="ARBA00023054"/>
    </source>
</evidence>
<feature type="transmembrane region" description="Helical" evidence="13">
    <location>
        <begin position="459"/>
        <end position="487"/>
    </location>
</feature>
<evidence type="ECO:0000313" key="16">
    <source>
        <dbReference type="EnsemblProtists" id="EKX35168"/>
    </source>
</evidence>
<evidence type="ECO:0000256" key="5">
    <source>
        <dbReference type="ARBA" id="ARBA00023069"/>
    </source>
</evidence>
<comment type="function">
    <text evidence="11">Component of the nexin-dynein regulatory complex (N-DRC), a key regulator of ciliary/flagellar motility which maintains the alignment and integrity of the distal axoneme and regulates microtubule sliding in motile axonemes. Plays a critical role in the assembly of N-DRC and also stabilizes the assembly of multiple inner dynein arms and radial spokes. Coassembles with DRC1 to form a central scaffold needed for assembly of the N-DRC and its attachment to the outer doublet microtubules.</text>
</comment>
<evidence type="ECO:0000259" key="14">
    <source>
        <dbReference type="Pfam" id="PF14772"/>
    </source>
</evidence>
<reference evidence="16" key="3">
    <citation type="submission" date="2016-03" db="UniProtKB">
        <authorList>
            <consortium name="EnsemblProtists"/>
        </authorList>
    </citation>
    <scope>IDENTIFICATION</scope>
</reference>
<comment type="similarity">
    <text evidence="9">Belongs to the DRC2 family.</text>
</comment>
<evidence type="ECO:0000256" key="7">
    <source>
        <dbReference type="ARBA" id="ARBA00023273"/>
    </source>
</evidence>
<dbReference type="InterPro" id="IPR039505">
    <property type="entry name" value="DRC1/2_N"/>
</dbReference>
<feature type="domain" description="Dynein regulatory complex protein 1 C-terminal" evidence="15">
    <location>
        <begin position="361"/>
        <end position="407"/>
    </location>
</feature>
<keyword evidence="13" id="KW-0472">Membrane</keyword>
<dbReference type="Pfam" id="PF14775">
    <property type="entry name" value="NYD-SP28_assoc"/>
    <property type="match status" value="1"/>
</dbReference>
<dbReference type="PANTHER" id="PTHR21625:SF0">
    <property type="entry name" value="DYNEIN REGULATORY COMPLEX SUBUNIT 2"/>
    <property type="match status" value="1"/>
</dbReference>
<accession>A0A0C3SU30</accession>
<proteinExistence type="inferred from homology"/>
<dbReference type="GO" id="GO:0070286">
    <property type="term" value="P:axonemal dynein complex assembly"/>
    <property type="evidence" value="ECO:0007669"/>
    <property type="project" value="InterPro"/>
</dbReference>
<evidence type="ECO:0000256" key="12">
    <source>
        <dbReference type="SAM" id="Coils"/>
    </source>
</evidence>
<dbReference type="InterPro" id="IPR039750">
    <property type="entry name" value="DRC1/DRC2"/>
</dbReference>
<protein>
    <recommendedName>
        <fullName evidence="10">Dynein regulatory complex subunit 2</fullName>
    </recommendedName>
</protein>
<evidence type="ECO:0000259" key="15">
    <source>
        <dbReference type="Pfam" id="PF14775"/>
    </source>
</evidence>
<keyword evidence="13" id="KW-0812">Transmembrane</keyword>
<keyword evidence="17" id="KW-1185">Reference proteome</keyword>
<reference evidence="17" key="2">
    <citation type="submission" date="2012-11" db="EMBL/GenBank/DDBJ databases">
        <authorList>
            <person name="Kuo A."/>
            <person name="Curtis B.A."/>
            <person name="Tanifuji G."/>
            <person name="Burki F."/>
            <person name="Gruber A."/>
            <person name="Irimia M."/>
            <person name="Maruyama S."/>
            <person name="Arias M.C."/>
            <person name="Ball S.G."/>
            <person name="Gile G.H."/>
            <person name="Hirakawa Y."/>
            <person name="Hopkins J.F."/>
            <person name="Rensing S.A."/>
            <person name="Schmutz J."/>
            <person name="Symeonidi A."/>
            <person name="Elias M."/>
            <person name="Eveleigh R.J."/>
            <person name="Herman E.K."/>
            <person name="Klute M.J."/>
            <person name="Nakayama T."/>
            <person name="Obornik M."/>
            <person name="Reyes-Prieto A."/>
            <person name="Armbrust E.V."/>
            <person name="Aves S.J."/>
            <person name="Beiko R.G."/>
            <person name="Coutinho P."/>
            <person name="Dacks J.B."/>
            <person name="Durnford D.G."/>
            <person name="Fast N.M."/>
            <person name="Green B.R."/>
            <person name="Grisdale C."/>
            <person name="Hempe F."/>
            <person name="Henrissat B."/>
            <person name="Hoppner M.P."/>
            <person name="Ishida K.-I."/>
            <person name="Kim E."/>
            <person name="Koreny L."/>
            <person name="Kroth P.G."/>
            <person name="Liu Y."/>
            <person name="Malik S.-B."/>
            <person name="Maier U.G."/>
            <person name="McRose D."/>
            <person name="Mock T."/>
            <person name="Neilson J.A."/>
            <person name="Onodera N.T."/>
            <person name="Poole A.M."/>
            <person name="Pritham E.J."/>
            <person name="Richards T.A."/>
            <person name="Rocap G."/>
            <person name="Roy S.W."/>
            <person name="Sarai C."/>
            <person name="Schaack S."/>
            <person name="Shirato S."/>
            <person name="Slamovits C.H."/>
            <person name="Spencer D.F."/>
            <person name="Suzuki S."/>
            <person name="Worden A.Z."/>
            <person name="Zauner S."/>
            <person name="Barry K."/>
            <person name="Bell C."/>
            <person name="Bharti A.K."/>
            <person name="Crow J.A."/>
            <person name="Grimwood J."/>
            <person name="Kramer R."/>
            <person name="Lindquist E."/>
            <person name="Lucas S."/>
            <person name="Salamov A."/>
            <person name="McFadden G.I."/>
            <person name="Lane C.E."/>
            <person name="Keeling P.J."/>
            <person name="Gray M.W."/>
            <person name="Grigoriev I.V."/>
            <person name="Archibald J.M."/>
        </authorList>
    </citation>
    <scope>NUCLEOTIDE SEQUENCE</scope>
    <source>
        <strain evidence="17">CCMP2712</strain>
    </source>
</reference>
<dbReference type="EnsemblProtists" id="EKX35168">
    <property type="protein sequence ID" value="EKX35168"/>
    <property type="gene ID" value="GUITHDRAFT_80038"/>
</dbReference>
<dbReference type="Pfam" id="PF14772">
    <property type="entry name" value="NYD-SP28"/>
    <property type="match status" value="1"/>
</dbReference>
<dbReference type="GO" id="GO:0003352">
    <property type="term" value="P:regulation of cilium movement"/>
    <property type="evidence" value="ECO:0007669"/>
    <property type="project" value="TreeGrafter"/>
</dbReference>
<evidence type="ECO:0000256" key="13">
    <source>
        <dbReference type="SAM" id="Phobius"/>
    </source>
</evidence>
<dbReference type="GO" id="GO:0060285">
    <property type="term" value="P:cilium-dependent cell motility"/>
    <property type="evidence" value="ECO:0007669"/>
    <property type="project" value="TreeGrafter"/>
</dbReference>